<reference evidence="1" key="1">
    <citation type="submission" date="2022-11" db="EMBL/GenBank/DDBJ databases">
        <title>Centuries of genome instability and evolution in soft-shell clam transmissible cancer (bioRxiv).</title>
        <authorList>
            <person name="Hart S.F.M."/>
            <person name="Yonemitsu M.A."/>
            <person name="Giersch R.M."/>
            <person name="Beal B.F."/>
            <person name="Arriagada G."/>
            <person name="Davis B.W."/>
            <person name="Ostrander E.A."/>
            <person name="Goff S.P."/>
            <person name="Metzger M.J."/>
        </authorList>
    </citation>
    <scope>NUCLEOTIDE SEQUENCE</scope>
    <source>
        <strain evidence="1">MELC-2E11</strain>
        <tissue evidence="1">Siphon/mantle</tissue>
    </source>
</reference>
<dbReference type="Proteomes" id="UP001164746">
    <property type="component" value="Chromosome 6"/>
</dbReference>
<gene>
    <name evidence="1" type="ORF">MAR_019274</name>
</gene>
<dbReference type="PANTHER" id="PTHR14694:SF1">
    <property type="entry name" value="CALCIUM-RESPONSIVE TRANSCRIPTION FACTOR"/>
    <property type="match status" value="1"/>
</dbReference>
<name>A0ABY7EKK8_MYAAR</name>
<keyword evidence="2" id="KW-1185">Reference proteome</keyword>
<proteinExistence type="predicted"/>
<dbReference type="Pfam" id="PF15299">
    <property type="entry name" value="ALS2CR8"/>
    <property type="match status" value="2"/>
</dbReference>
<evidence type="ECO:0000313" key="2">
    <source>
        <dbReference type="Proteomes" id="UP001164746"/>
    </source>
</evidence>
<sequence length="618" mass="67911">MAICREDTILGKPFVIAFAEGFLQPSWYVELPDEDEGGITVSPATLLSSQAMLVSPTMSNQTLQSLLASPSALQSGAQFGLPEGIQIITVTNPSTLFQTPTLDASAPQIWQIINRDDTLIAVPTEATGGSGEDDSGQVTSTTDHLELTEPSTEDLASVLMPPPPQLLPIGCPSWAARLKNCERIGDYYRGYVDTEVEMDILLTYHKQATQSFWGTRQSPSPAKQSTRFMWKSQYVPFDGIPFVNTGSRAVVMECQFGPRRKGGLAKKVGDQDSSGEYRQTCPARIYIKKVRKFPEFKIDPNMDKRSAKLPTVAAHEFHEEIASRSGVTLMPQQFKSKESQTPEDIILETENAETDKKHRLHPMVIQKLREIVAGGEVRVYHVRRLLRMFVCRELMMTTGEGNINRHDLSLFPTITDLKNHIHQSVKDIESGSLALTASTVNVEPMSEMSEDDSLVQVNSFNIWPQAPGECESPMPETVTVTLTQGPGEDGEHVISRIETHMSDGSTQISTSLTPETAQILARLNPSLFPPGSLIQLKVSPDEVGEDVPASNVNLNSSSGLDNQESFTEMDMEVQDTEPSLTIIPKEEDTLTISALDASQIITSVSPSALVEQNDHVLI</sequence>
<dbReference type="EMBL" id="CP111017">
    <property type="protein sequence ID" value="WAR09316.1"/>
    <property type="molecule type" value="Genomic_DNA"/>
</dbReference>
<dbReference type="PANTHER" id="PTHR14694">
    <property type="entry name" value="CALCIUM-RESPONSIVE TRANSCRIPTION FACTOR"/>
    <property type="match status" value="1"/>
</dbReference>
<dbReference type="InterPro" id="IPR029309">
    <property type="entry name" value="CaRF"/>
</dbReference>
<evidence type="ECO:0000313" key="1">
    <source>
        <dbReference type="EMBL" id="WAR09316.1"/>
    </source>
</evidence>
<organism evidence="1 2">
    <name type="scientific">Mya arenaria</name>
    <name type="common">Soft-shell clam</name>
    <dbReference type="NCBI Taxonomy" id="6604"/>
    <lineage>
        <taxon>Eukaryota</taxon>
        <taxon>Metazoa</taxon>
        <taxon>Spiralia</taxon>
        <taxon>Lophotrochozoa</taxon>
        <taxon>Mollusca</taxon>
        <taxon>Bivalvia</taxon>
        <taxon>Autobranchia</taxon>
        <taxon>Heteroconchia</taxon>
        <taxon>Euheterodonta</taxon>
        <taxon>Imparidentia</taxon>
        <taxon>Neoheterodontei</taxon>
        <taxon>Myida</taxon>
        <taxon>Myoidea</taxon>
        <taxon>Myidae</taxon>
        <taxon>Mya</taxon>
    </lineage>
</organism>
<protein>
    <submittedName>
        <fullName evidence="1">CARTF-like protein</fullName>
    </submittedName>
</protein>
<accession>A0ABY7EKK8</accession>